<dbReference type="Proteomes" id="UP000257109">
    <property type="component" value="Unassembled WGS sequence"/>
</dbReference>
<feature type="non-terminal residue" evidence="2">
    <location>
        <position position="1"/>
    </location>
</feature>
<reference evidence="2" key="1">
    <citation type="submission" date="2018-05" db="EMBL/GenBank/DDBJ databases">
        <title>Draft genome of Mucuna pruriens seed.</title>
        <authorList>
            <person name="Nnadi N.E."/>
            <person name="Vos R."/>
            <person name="Hasami M.H."/>
            <person name="Devisetty U.K."/>
            <person name="Aguiy J.C."/>
        </authorList>
    </citation>
    <scope>NUCLEOTIDE SEQUENCE [LARGE SCALE GENOMIC DNA]</scope>
    <source>
        <strain evidence="2">JCA_2017</strain>
    </source>
</reference>
<dbReference type="AlphaFoldDB" id="A0A371EA38"/>
<evidence type="ECO:0000313" key="2">
    <source>
        <dbReference type="EMBL" id="RDX62893.1"/>
    </source>
</evidence>
<keyword evidence="1" id="KW-0472">Membrane</keyword>
<proteinExistence type="predicted"/>
<sequence>MKYLTERVACSSFPFSSLHTVSTSPTSSKLDTILIFIIRCTTTNCVPSGTSDKIGTIQRRLAWPLRKDDTHKSRNVKGMAELFILQMLSLSKSFLEFFVEFRCTVSLILHMILLRGLIGLITYSEYCEATVRSEHMKCTTPIIVPSGTSDKIGTIQRRLAWPLRKDDTHKSRNGPNFFLFLCFMSSLFFFVLLCKRCLFDLLVIQK</sequence>
<keyword evidence="1" id="KW-1133">Transmembrane helix</keyword>
<keyword evidence="3" id="KW-1185">Reference proteome</keyword>
<keyword evidence="1" id="KW-0812">Transmembrane</keyword>
<dbReference type="OrthoDB" id="1435187at2759"/>
<dbReference type="EMBL" id="QJKJ01015208">
    <property type="protein sequence ID" value="RDX62893.1"/>
    <property type="molecule type" value="Genomic_DNA"/>
</dbReference>
<evidence type="ECO:0000256" key="1">
    <source>
        <dbReference type="SAM" id="Phobius"/>
    </source>
</evidence>
<accession>A0A371EA38</accession>
<gene>
    <name evidence="2" type="ORF">CR513_58737</name>
</gene>
<comment type="caution">
    <text evidence="2">The sequence shown here is derived from an EMBL/GenBank/DDBJ whole genome shotgun (WGS) entry which is preliminary data.</text>
</comment>
<evidence type="ECO:0000313" key="3">
    <source>
        <dbReference type="Proteomes" id="UP000257109"/>
    </source>
</evidence>
<feature type="transmembrane region" description="Helical" evidence="1">
    <location>
        <begin position="177"/>
        <end position="198"/>
    </location>
</feature>
<protein>
    <submittedName>
        <fullName evidence="2">Uncharacterized protein</fullName>
    </submittedName>
</protein>
<name>A0A371EA38_MUCPR</name>
<organism evidence="2 3">
    <name type="scientific">Mucuna pruriens</name>
    <name type="common">Velvet bean</name>
    <name type="synonym">Dolichos pruriens</name>
    <dbReference type="NCBI Taxonomy" id="157652"/>
    <lineage>
        <taxon>Eukaryota</taxon>
        <taxon>Viridiplantae</taxon>
        <taxon>Streptophyta</taxon>
        <taxon>Embryophyta</taxon>
        <taxon>Tracheophyta</taxon>
        <taxon>Spermatophyta</taxon>
        <taxon>Magnoliopsida</taxon>
        <taxon>eudicotyledons</taxon>
        <taxon>Gunneridae</taxon>
        <taxon>Pentapetalae</taxon>
        <taxon>rosids</taxon>
        <taxon>fabids</taxon>
        <taxon>Fabales</taxon>
        <taxon>Fabaceae</taxon>
        <taxon>Papilionoideae</taxon>
        <taxon>50 kb inversion clade</taxon>
        <taxon>NPAAA clade</taxon>
        <taxon>indigoferoid/millettioid clade</taxon>
        <taxon>Phaseoleae</taxon>
        <taxon>Mucuna</taxon>
    </lineage>
</organism>